<feature type="domain" description="Transcription regulator PadR N-terminal" evidence="1">
    <location>
        <begin position="23"/>
        <end position="98"/>
    </location>
</feature>
<dbReference type="AlphaFoldDB" id="A0A1H0JBF0"/>
<dbReference type="Pfam" id="PF03551">
    <property type="entry name" value="PadR"/>
    <property type="match status" value="1"/>
</dbReference>
<gene>
    <name evidence="2" type="ORF">SAMN04515671_0847</name>
</gene>
<dbReference type="InterPro" id="IPR036388">
    <property type="entry name" value="WH-like_DNA-bd_sf"/>
</dbReference>
<dbReference type="Gene3D" id="1.10.10.10">
    <property type="entry name" value="Winged helix-like DNA-binding domain superfamily/Winged helix DNA-binding domain"/>
    <property type="match status" value="1"/>
</dbReference>
<evidence type="ECO:0000313" key="2">
    <source>
        <dbReference type="EMBL" id="SDO40880.1"/>
    </source>
</evidence>
<dbReference type="Proteomes" id="UP000198741">
    <property type="component" value="Chromosome I"/>
</dbReference>
<dbReference type="InterPro" id="IPR005149">
    <property type="entry name" value="Tscrpt_reg_PadR_N"/>
</dbReference>
<organism evidence="2 3">
    <name type="scientific">Nakamurella panacisegetis</name>
    <dbReference type="NCBI Taxonomy" id="1090615"/>
    <lineage>
        <taxon>Bacteria</taxon>
        <taxon>Bacillati</taxon>
        <taxon>Actinomycetota</taxon>
        <taxon>Actinomycetes</taxon>
        <taxon>Nakamurellales</taxon>
        <taxon>Nakamurellaceae</taxon>
        <taxon>Nakamurella</taxon>
    </lineage>
</organism>
<keyword evidence="3" id="KW-1185">Reference proteome</keyword>
<dbReference type="InterPro" id="IPR036390">
    <property type="entry name" value="WH_DNA-bd_sf"/>
</dbReference>
<dbReference type="OrthoDB" id="8443918at2"/>
<dbReference type="SUPFAM" id="SSF46785">
    <property type="entry name" value="Winged helix' DNA-binding domain"/>
    <property type="match status" value="1"/>
</dbReference>
<accession>A0A1H0JBF0</accession>
<dbReference type="RefSeq" id="WP_157695171.1">
    <property type="nucleotide sequence ID" value="NZ_LT629710.1"/>
</dbReference>
<reference evidence="2 3" key="1">
    <citation type="submission" date="2016-10" db="EMBL/GenBank/DDBJ databases">
        <authorList>
            <person name="de Groot N.N."/>
        </authorList>
    </citation>
    <scope>NUCLEOTIDE SEQUENCE [LARGE SCALE GENOMIC DNA]</scope>
    <source>
        <strain evidence="3">P4-7,KCTC 19426,CECT 7604</strain>
    </source>
</reference>
<evidence type="ECO:0000313" key="3">
    <source>
        <dbReference type="Proteomes" id="UP000198741"/>
    </source>
</evidence>
<dbReference type="PANTHER" id="PTHR43252:SF6">
    <property type="entry name" value="NEGATIVE TRANSCRIPTION REGULATOR PADR"/>
    <property type="match status" value="1"/>
</dbReference>
<dbReference type="PANTHER" id="PTHR43252">
    <property type="entry name" value="TRANSCRIPTIONAL REGULATOR YQJI"/>
    <property type="match status" value="1"/>
</dbReference>
<name>A0A1H0JBF0_9ACTN</name>
<sequence length="217" mass="24385">MTSEGMTRARRPAVKPTPLALMVLGLLAERPMHPYEMQRLMIERAKDKVINVQRGSLYPAVERLVKARLVEPAETSREGRRPERTTYQLTPDGRDTVAEWMVSMLRTPKVEYPEFAAALAFLPLVTHADALAALDARNRRLTAELAALEATLGLLPTDFPRLFLVETEYQLAMLRAEKNWVTGILDDLRSGRLAWDLDRIRAWSEQLGAAGVIAPPT</sequence>
<dbReference type="EMBL" id="LT629710">
    <property type="protein sequence ID" value="SDO40880.1"/>
    <property type="molecule type" value="Genomic_DNA"/>
</dbReference>
<proteinExistence type="predicted"/>
<evidence type="ECO:0000259" key="1">
    <source>
        <dbReference type="Pfam" id="PF03551"/>
    </source>
</evidence>
<dbReference type="STRING" id="1090615.SAMN04515671_0847"/>
<protein>
    <submittedName>
        <fullName evidence="2">Transcriptional regulator PadR-like family protein</fullName>
    </submittedName>
</protein>